<proteinExistence type="predicted"/>
<dbReference type="Proteomes" id="UP000691718">
    <property type="component" value="Unassembled WGS sequence"/>
</dbReference>
<reference evidence="2" key="1">
    <citation type="submission" date="2021-04" db="EMBL/GenBank/DDBJ databases">
        <authorList>
            <person name="Tunstrom K."/>
        </authorList>
    </citation>
    <scope>NUCLEOTIDE SEQUENCE</scope>
</reference>
<evidence type="ECO:0000313" key="2">
    <source>
        <dbReference type="EMBL" id="CAG4970624.1"/>
    </source>
</evidence>
<organism evidence="2 3">
    <name type="scientific">Parnassius apollo</name>
    <name type="common">Apollo butterfly</name>
    <name type="synonym">Papilio apollo</name>
    <dbReference type="NCBI Taxonomy" id="110799"/>
    <lineage>
        <taxon>Eukaryota</taxon>
        <taxon>Metazoa</taxon>
        <taxon>Ecdysozoa</taxon>
        <taxon>Arthropoda</taxon>
        <taxon>Hexapoda</taxon>
        <taxon>Insecta</taxon>
        <taxon>Pterygota</taxon>
        <taxon>Neoptera</taxon>
        <taxon>Endopterygota</taxon>
        <taxon>Lepidoptera</taxon>
        <taxon>Glossata</taxon>
        <taxon>Ditrysia</taxon>
        <taxon>Papilionoidea</taxon>
        <taxon>Papilionidae</taxon>
        <taxon>Parnassiinae</taxon>
        <taxon>Parnassini</taxon>
        <taxon>Parnassius</taxon>
        <taxon>Parnassius</taxon>
    </lineage>
</organism>
<gene>
    <name evidence="2" type="ORF">PAPOLLO_LOCUS8323</name>
</gene>
<name>A0A8S3WNC7_PARAO</name>
<feature type="compositionally biased region" description="Polar residues" evidence="1">
    <location>
        <begin position="59"/>
        <end position="69"/>
    </location>
</feature>
<comment type="caution">
    <text evidence="2">The sequence shown here is derived from an EMBL/GenBank/DDBJ whole genome shotgun (WGS) entry which is preliminary data.</text>
</comment>
<feature type="compositionally biased region" description="Basic and acidic residues" evidence="1">
    <location>
        <begin position="13"/>
        <end position="26"/>
    </location>
</feature>
<feature type="compositionally biased region" description="Basic and acidic residues" evidence="1">
    <location>
        <begin position="70"/>
        <end position="81"/>
    </location>
</feature>
<evidence type="ECO:0000313" key="3">
    <source>
        <dbReference type="Proteomes" id="UP000691718"/>
    </source>
</evidence>
<keyword evidence="3" id="KW-1185">Reference proteome</keyword>
<feature type="compositionally biased region" description="Basic and acidic residues" evidence="1">
    <location>
        <begin position="43"/>
        <end position="58"/>
    </location>
</feature>
<evidence type="ECO:0000256" key="1">
    <source>
        <dbReference type="SAM" id="MobiDB-lite"/>
    </source>
</evidence>
<dbReference type="AlphaFoldDB" id="A0A8S3WNC7"/>
<accession>A0A8S3WNC7</accession>
<dbReference type="EMBL" id="CAJQZP010000585">
    <property type="protein sequence ID" value="CAG4970624.1"/>
    <property type="molecule type" value="Genomic_DNA"/>
</dbReference>
<sequence length="104" mass="12347">MWKKLQKRNSSTKKTENTKKEKREQKPPTPKNTNEKCICNNIELERPEQRKTRLESLRQYESQVHASQSQEERSHNHKSERAVFSTCVNMTLKKDLHSQKKNGP</sequence>
<protein>
    <submittedName>
        <fullName evidence="2">(apollo) hypothetical protein</fullName>
    </submittedName>
</protein>
<feature type="region of interest" description="Disordered" evidence="1">
    <location>
        <begin position="1"/>
        <end position="83"/>
    </location>
</feature>
<feature type="compositionally biased region" description="Basic residues" evidence="1">
    <location>
        <begin position="1"/>
        <end position="11"/>
    </location>
</feature>